<protein>
    <submittedName>
        <fullName evidence="2">Uncharacterized protein</fullName>
    </submittedName>
</protein>
<feature type="region of interest" description="Disordered" evidence="1">
    <location>
        <begin position="1"/>
        <end position="20"/>
    </location>
</feature>
<dbReference type="EMBL" id="BANX01000016">
    <property type="protein sequence ID" value="GAC68498.1"/>
    <property type="molecule type" value="Genomic_DNA"/>
</dbReference>
<reference evidence="2 3" key="1">
    <citation type="submission" date="2013-01" db="EMBL/GenBank/DDBJ databases">
        <title>Whole genome shotgun sequence of Gordonia soli NBRC 108243.</title>
        <authorList>
            <person name="Isaki-Nakamura S."/>
            <person name="Hosoyama A."/>
            <person name="Tsuchikane K."/>
            <person name="Ando Y."/>
            <person name="Baba S."/>
            <person name="Ohji S."/>
            <person name="Hamada M."/>
            <person name="Tamura T."/>
            <person name="Yamazoe A."/>
            <person name="Yamazaki S."/>
            <person name="Fujita N."/>
        </authorList>
    </citation>
    <scope>NUCLEOTIDE SEQUENCE [LARGE SCALE GENOMIC DNA]</scope>
    <source>
        <strain evidence="2 3">NBRC 108243</strain>
    </source>
</reference>
<accession>M0QIW2</accession>
<evidence type="ECO:0000313" key="3">
    <source>
        <dbReference type="Proteomes" id="UP000011666"/>
    </source>
</evidence>
<comment type="caution">
    <text evidence="2">The sequence shown here is derived from an EMBL/GenBank/DDBJ whole genome shotgun (WGS) entry which is preliminary data.</text>
</comment>
<dbReference type="Proteomes" id="UP000011666">
    <property type="component" value="Unassembled WGS sequence"/>
</dbReference>
<dbReference type="STRING" id="1223545.GS4_16_00280"/>
<sequence>MAELDHGRGSTGPSKPNKLRLNVGEIVTGGIENPQLEDLRDLCRDTELLQRRHLRGGLSGQLHPPGAG</sequence>
<proteinExistence type="predicted"/>
<keyword evidence="3" id="KW-1185">Reference proteome</keyword>
<name>M0QIW2_9ACTN</name>
<organism evidence="2 3">
    <name type="scientific">Gordonia soli NBRC 108243</name>
    <dbReference type="NCBI Taxonomy" id="1223545"/>
    <lineage>
        <taxon>Bacteria</taxon>
        <taxon>Bacillati</taxon>
        <taxon>Actinomycetota</taxon>
        <taxon>Actinomycetes</taxon>
        <taxon>Mycobacteriales</taxon>
        <taxon>Gordoniaceae</taxon>
        <taxon>Gordonia</taxon>
    </lineage>
</organism>
<evidence type="ECO:0000256" key="1">
    <source>
        <dbReference type="SAM" id="MobiDB-lite"/>
    </source>
</evidence>
<dbReference type="AlphaFoldDB" id="M0QIW2"/>
<evidence type="ECO:0000313" key="2">
    <source>
        <dbReference type="EMBL" id="GAC68498.1"/>
    </source>
</evidence>
<gene>
    <name evidence="2" type="ORF">GS4_16_00280</name>
</gene>